<proteinExistence type="inferred from homology"/>
<evidence type="ECO:0000256" key="1">
    <source>
        <dbReference type="ARBA" id="ARBA00006484"/>
    </source>
</evidence>
<name>A0A6S6XY03_9PROT</name>
<dbReference type="SUPFAM" id="SSF51735">
    <property type="entry name" value="NAD(P)-binding Rossmann-fold domains"/>
    <property type="match status" value="1"/>
</dbReference>
<dbReference type="RefSeq" id="WP_145772358.1">
    <property type="nucleotide sequence ID" value="NZ_LR778301.1"/>
</dbReference>
<protein>
    <submittedName>
        <fullName evidence="3">Putative cyclopentanol dehydrogenase</fullName>
    </submittedName>
</protein>
<dbReference type="Proteomes" id="UP000515733">
    <property type="component" value="Chromosome"/>
</dbReference>
<dbReference type="PANTHER" id="PTHR24321:SF8">
    <property type="entry name" value="ESTRADIOL 17-BETA-DEHYDROGENASE 8-RELATED"/>
    <property type="match status" value="1"/>
</dbReference>
<dbReference type="Gene3D" id="3.40.50.720">
    <property type="entry name" value="NAD(P)-binding Rossmann-like Domain"/>
    <property type="match status" value="1"/>
</dbReference>
<dbReference type="FunFam" id="3.40.50.720:FF:000084">
    <property type="entry name" value="Short-chain dehydrogenase reductase"/>
    <property type="match status" value="1"/>
</dbReference>
<sequence length="266" mass="28436">MNRLHGRVALVTGAGRRGNIGLAVCDAFLREGAAGVVATDLRSDEAEVIRQQVGSDRFRLLAHDVTDPASWQQVLAETVRSFGGLDILVNNAGISIHGGIETTSLDDLHKVMAVNLDALFLGIQVCLPELARRAPLHAGGAAVINNLSMGSFMSNPNNLSYHLSKAAGRMLTLCVAKELGPRKIRVNSIHPGVTMTPLMRDGCQKYVEQGVWESMAAGEAALASLNKLNIAGQPEDLAHAFVYLASDESRFITGTALSHDGCCEYY</sequence>
<dbReference type="InterPro" id="IPR002347">
    <property type="entry name" value="SDR_fam"/>
</dbReference>
<gene>
    <name evidence="3" type="ORF">DENOEST_3720</name>
</gene>
<dbReference type="Pfam" id="PF13561">
    <property type="entry name" value="adh_short_C2"/>
    <property type="match status" value="1"/>
</dbReference>
<dbReference type="GO" id="GO:0016491">
    <property type="term" value="F:oxidoreductase activity"/>
    <property type="evidence" value="ECO:0007669"/>
    <property type="project" value="UniProtKB-KW"/>
</dbReference>
<dbReference type="AlphaFoldDB" id="A0A6S6XY03"/>
<accession>A0A6S6XY03</accession>
<organism evidence="3 4">
    <name type="scientific">Denitratisoma oestradiolicum</name>
    <dbReference type="NCBI Taxonomy" id="311182"/>
    <lineage>
        <taxon>Bacteria</taxon>
        <taxon>Pseudomonadati</taxon>
        <taxon>Pseudomonadota</taxon>
        <taxon>Betaproteobacteria</taxon>
        <taxon>Nitrosomonadales</taxon>
        <taxon>Sterolibacteriaceae</taxon>
        <taxon>Denitratisoma</taxon>
    </lineage>
</organism>
<keyword evidence="2" id="KW-0560">Oxidoreductase</keyword>
<dbReference type="EMBL" id="LR778301">
    <property type="protein sequence ID" value="CAB1370874.1"/>
    <property type="molecule type" value="Genomic_DNA"/>
</dbReference>
<dbReference type="PRINTS" id="PR00081">
    <property type="entry name" value="GDHRDH"/>
</dbReference>
<comment type="similarity">
    <text evidence="1">Belongs to the short-chain dehydrogenases/reductases (SDR) family.</text>
</comment>
<reference evidence="3 4" key="1">
    <citation type="submission" date="2020-03" db="EMBL/GenBank/DDBJ databases">
        <authorList>
            <consortium name="Genoscope - CEA"/>
            <person name="William W."/>
        </authorList>
    </citation>
    <scope>NUCLEOTIDE SEQUENCE [LARGE SCALE GENOMIC DNA]</scope>
    <source>
        <strain evidence="4">DSM 16959</strain>
    </source>
</reference>
<evidence type="ECO:0000313" key="3">
    <source>
        <dbReference type="EMBL" id="CAB1370874.1"/>
    </source>
</evidence>
<evidence type="ECO:0000256" key="2">
    <source>
        <dbReference type="ARBA" id="ARBA00023002"/>
    </source>
</evidence>
<dbReference type="PRINTS" id="PR00080">
    <property type="entry name" value="SDRFAMILY"/>
</dbReference>
<dbReference type="OrthoDB" id="8793699at2"/>
<evidence type="ECO:0000313" key="4">
    <source>
        <dbReference type="Proteomes" id="UP000515733"/>
    </source>
</evidence>
<dbReference type="InterPro" id="IPR036291">
    <property type="entry name" value="NAD(P)-bd_dom_sf"/>
</dbReference>
<dbReference type="KEGG" id="doe:DENOEST_3720"/>
<keyword evidence="4" id="KW-1185">Reference proteome</keyword>
<dbReference type="PANTHER" id="PTHR24321">
    <property type="entry name" value="DEHYDROGENASES, SHORT CHAIN"/>
    <property type="match status" value="1"/>
</dbReference>